<dbReference type="EC" id="2.3.1.-" evidence="8"/>
<dbReference type="EMBL" id="JBBHLD010000016">
    <property type="protein sequence ID" value="MEJ5906539.1"/>
    <property type="molecule type" value="Genomic_DNA"/>
</dbReference>
<evidence type="ECO:0000256" key="4">
    <source>
        <dbReference type="ARBA" id="ARBA00022679"/>
    </source>
</evidence>
<evidence type="ECO:0000313" key="9">
    <source>
        <dbReference type="Proteomes" id="UP001377692"/>
    </source>
</evidence>
<evidence type="ECO:0000256" key="7">
    <source>
        <dbReference type="ARBA" id="ARBA00023315"/>
    </source>
</evidence>
<protein>
    <submittedName>
        <fullName evidence="8">CatB-related O-acetyltransferase</fullName>
        <ecNumber evidence="8">2.3.1.-</ecNumber>
    </submittedName>
</protein>
<dbReference type="PANTHER" id="PTHR43300:SF11">
    <property type="entry name" value="ACETYLTRANSFERASE RV3034C-RELATED"/>
    <property type="match status" value="1"/>
</dbReference>
<accession>A0ABU8R9G7</accession>
<dbReference type="CDD" id="cd03349">
    <property type="entry name" value="LbH_XAT"/>
    <property type="match status" value="1"/>
</dbReference>
<reference evidence="8 9" key="1">
    <citation type="submission" date="2024-02" db="EMBL/GenBank/DDBJ databases">
        <title>Identification of pathogenicity and growth-promoting functions of Pseudomonas putida variants.</title>
        <authorList>
            <person name="Sun J."/>
        </authorList>
    </citation>
    <scope>NUCLEOTIDE SEQUENCE [LARGE SCALE GENOMIC DNA]</scope>
    <source>
        <strain evidence="8 9">A04</strain>
    </source>
</reference>
<dbReference type="InterPro" id="IPR050179">
    <property type="entry name" value="Trans_hexapeptide_repeat"/>
</dbReference>
<dbReference type="InterPro" id="IPR011004">
    <property type="entry name" value="Trimer_LpxA-like_sf"/>
</dbReference>
<gene>
    <name evidence="8" type="ORF">V7V80_17790</name>
</gene>
<organism evidence="8 9">
    <name type="scientific">Pseudomonas kermanshahensis</name>
    <dbReference type="NCBI Taxonomy" id="2745482"/>
    <lineage>
        <taxon>Bacteria</taxon>
        <taxon>Pseudomonadati</taxon>
        <taxon>Pseudomonadota</taxon>
        <taxon>Gammaproteobacteria</taxon>
        <taxon>Pseudomonadales</taxon>
        <taxon>Pseudomonadaceae</taxon>
        <taxon>Pseudomonas</taxon>
    </lineage>
</organism>
<comment type="caution">
    <text evidence="8">The sequence shown here is derived from an EMBL/GenBank/DDBJ whole genome shotgun (WGS) entry which is preliminary data.</text>
</comment>
<dbReference type="SUPFAM" id="SSF51161">
    <property type="entry name" value="Trimeric LpxA-like enzymes"/>
    <property type="match status" value="1"/>
</dbReference>
<keyword evidence="2" id="KW-0444">Lipid biosynthesis</keyword>
<dbReference type="Proteomes" id="UP001377692">
    <property type="component" value="Unassembled WGS sequence"/>
</dbReference>
<dbReference type="InterPro" id="IPR001451">
    <property type="entry name" value="Hexapep"/>
</dbReference>
<proteinExistence type="inferred from homology"/>
<evidence type="ECO:0000313" key="8">
    <source>
        <dbReference type="EMBL" id="MEJ5906539.1"/>
    </source>
</evidence>
<dbReference type="InterPro" id="IPR018357">
    <property type="entry name" value="Hexapep_transf_CS"/>
</dbReference>
<evidence type="ECO:0000256" key="2">
    <source>
        <dbReference type="ARBA" id="ARBA00022516"/>
    </source>
</evidence>
<keyword evidence="5" id="KW-0677">Repeat</keyword>
<evidence type="ECO:0000256" key="3">
    <source>
        <dbReference type="ARBA" id="ARBA00022556"/>
    </source>
</evidence>
<name>A0ABU8R9G7_9PSED</name>
<dbReference type="PROSITE" id="PS00101">
    <property type="entry name" value="HEXAPEP_TRANSFERASES"/>
    <property type="match status" value="1"/>
</dbReference>
<dbReference type="GO" id="GO:0016746">
    <property type="term" value="F:acyltransferase activity"/>
    <property type="evidence" value="ECO:0007669"/>
    <property type="project" value="UniProtKB-KW"/>
</dbReference>
<keyword evidence="3" id="KW-0441">Lipid A biosynthesis</keyword>
<evidence type="ECO:0000256" key="1">
    <source>
        <dbReference type="ARBA" id="ARBA00007274"/>
    </source>
</evidence>
<keyword evidence="4 8" id="KW-0808">Transferase</keyword>
<keyword evidence="6" id="KW-0443">Lipid metabolism</keyword>
<keyword evidence="9" id="KW-1185">Reference proteome</keyword>
<keyword evidence="7 8" id="KW-0012">Acyltransferase</keyword>
<sequence>MIITQALAQEFWNNRILFKLNSPKPSQKKYGWLTLDQPIPSWRAVTIESHSALYKGSYRGSIGGGKYSGLCSIGSLSYSYSALAESMKVGRYCSISTGLVILDSHHPMDLVTTSIITFRPGNDLVRDFTNEEQTKQYNWHKYDRKAYPQIGNDVWIGRDVTLRMGITIGDGAVIAAGALVTKDVPPYAVVGGNPAKVLKYRFSEEIIAELLRLQWWNYDPSKICQIGFKDAERFCTELQHSIDAAEIEVFKPKTFTLQPNPNAAIKK</sequence>
<dbReference type="RefSeq" id="WP_085273742.1">
    <property type="nucleotide sequence ID" value="NZ_JBBHLD010000016.1"/>
</dbReference>
<comment type="similarity">
    <text evidence="1">Belongs to the transferase hexapeptide repeat family.</text>
</comment>
<dbReference type="Pfam" id="PF00132">
    <property type="entry name" value="Hexapep"/>
    <property type="match status" value="1"/>
</dbReference>
<evidence type="ECO:0000256" key="6">
    <source>
        <dbReference type="ARBA" id="ARBA00023098"/>
    </source>
</evidence>
<evidence type="ECO:0000256" key="5">
    <source>
        <dbReference type="ARBA" id="ARBA00022737"/>
    </source>
</evidence>
<dbReference type="PANTHER" id="PTHR43300">
    <property type="entry name" value="ACETYLTRANSFERASE"/>
    <property type="match status" value="1"/>
</dbReference>
<dbReference type="Gene3D" id="2.160.10.10">
    <property type="entry name" value="Hexapeptide repeat proteins"/>
    <property type="match status" value="1"/>
</dbReference>